<keyword evidence="12 13" id="KW-0472">Membrane</keyword>
<evidence type="ECO:0000256" key="1">
    <source>
        <dbReference type="ARBA" id="ARBA00000085"/>
    </source>
</evidence>
<dbReference type="PRINTS" id="PR00344">
    <property type="entry name" value="BCTRLSENSOR"/>
</dbReference>
<dbReference type="SUPFAM" id="SSF55874">
    <property type="entry name" value="ATPase domain of HSP90 chaperone/DNA topoisomerase II/histidine kinase"/>
    <property type="match status" value="1"/>
</dbReference>
<comment type="caution">
    <text evidence="15">The sequence shown here is derived from an EMBL/GenBank/DDBJ whole genome shotgun (WGS) entry which is preliminary data.</text>
</comment>
<dbReference type="GO" id="GO:0016301">
    <property type="term" value="F:kinase activity"/>
    <property type="evidence" value="ECO:0007669"/>
    <property type="project" value="UniProtKB-KW"/>
</dbReference>
<evidence type="ECO:0000256" key="10">
    <source>
        <dbReference type="ARBA" id="ARBA00022989"/>
    </source>
</evidence>
<reference evidence="15 16" key="1">
    <citation type="submission" date="2021-03" db="EMBL/GenBank/DDBJ databases">
        <title>Antimicrobial resistance genes in bacteria isolated from Japanese honey, and their potential for conferring macrolide and lincosamide resistance in the American foulbrood pathogen Paenibacillus larvae.</title>
        <authorList>
            <person name="Okamoto M."/>
            <person name="Kumagai M."/>
            <person name="Kanamori H."/>
            <person name="Takamatsu D."/>
        </authorList>
    </citation>
    <scope>NUCLEOTIDE SEQUENCE [LARGE SCALE GENOMIC DNA]</scope>
    <source>
        <strain evidence="15 16">J15TS10</strain>
    </source>
</reference>
<keyword evidence="4" id="KW-0597">Phosphoprotein</keyword>
<feature type="transmembrane region" description="Helical" evidence="13">
    <location>
        <begin position="12"/>
        <end position="35"/>
    </location>
</feature>
<proteinExistence type="predicted"/>
<evidence type="ECO:0000256" key="3">
    <source>
        <dbReference type="ARBA" id="ARBA00012438"/>
    </source>
</evidence>
<dbReference type="CDD" id="cd00082">
    <property type="entry name" value="HisKA"/>
    <property type="match status" value="1"/>
</dbReference>
<keyword evidence="8 15" id="KW-0418">Kinase</keyword>
<comment type="catalytic activity">
    <reaction evidence="1">
        <text>ATP + protein L-histidine = ADP + protein N-phospho-L-histidine.</text>
        <dbReference type="EC" id="2.7.13.3"/>
    </reaction>
</comment>
<evidence type="ECO:0000256" key="8">
    <source>
        <dbReference type="ARBA" id="ARBA00022777"/>
    </source>
</evidence>
<dbReference type="Proteomes" id="UP000681290">
    <property type="component" value="Unassembled WGS sequence"/>
</dbReference>
<evidence type="ECO:0000256" key="13">
    <source>
        <dbReference type="SAM" id="Phobius"/>
    </source>
</evidence>
<dbReference type="SMART" id="SM00387">
    <property type="entry name" value="HATPase_c"/>
    <property type="match status" value="1"/>
</dbReference>
<dbReference type="EMBL" id="BOSM01000011">
    <property type="protein sequence ID" value="GIP60716.1"/>
    <property type="molecule type" value="Genomic_DNA"/>
</dbReference>
<evidence type="ECO:0000256" key="2">
    <source>
        <dbReference type="ARBA" id="ARBA00004370"/>
    </source>
</evidence>
<accession>A0ABQ4MXU3</accession>
<dbReference type="Pfam" id="PF00512">
    <property type="entry name" value="HisKA"/>
    <property type="match status" value="1"/>
</dbReference>
<evidence type="ECO:0000256" key="5">
    <source>
        <dbReference type="ARBA" id="ARBA00022679"/>
    </source>
</evidence>
<organism evidence="15 16">
    <name type="scientific">Paenibacillus woosongensis</name>
    <dbReference type="NCBI Taxonomy" id="307580"/>
    <lineage>
        <taxon>Bacteria</taxon>
        <taxon>Bacillati</taxon>
        <taxon>Bacillota</taxon>
        <taxon>Bacilli</taxon>
        <taxon>Bacillales</taxon>
        <taxon>Paenibacillaceae</taxon>
        <taxon>Paenibacillus</taxon>
    </lineage>
</organism>
<evidence type="ECO:0000313" key="16">
    <source>
        <dbReference type="Proteomes" id="UP000681290"/>
    </source>
</evidence>
<keyword evidence="16" id="KW-1185">Reference proteome</keyword>
<keyword evidence="9" id="KW-0067">ATP-binding</keyword>
<dbReference type="PANTHER" id="PTHR45436">
    <property type="entry name" value="SENSOR HISTIDINE KINASE YKOH"/>
    <property type="match status" value="1"/>
</dbReference>
<dbReference type="EC" id="2.7.13.3" evidence="3"/>
<keyword evidence="7" id="KW-0547">Nucleotide-binding</keyword>
<dbReference type="PANTHER" id="PTHR45436:SF5">
    <property type="entry name" value="SENSOR HISTIDINE KINASE TRCS"/>
    <property type="match status" value="1"/>
</dbReference>
<evidence type="ECO:0000256" key="4">
    <source>
        <dbReference type="ARBA" id="ARBA00022553"/>
    </source>
</evidence>
<keyword evidence="6 13" id="KW-0812">Transmembrane</keyword>
<dbReference type="SMART" id="SM00388">
    <property type="entry name" value="HisKA"/>
    <property type="match status" value="1"/>
</dbReference>
<dbReference type="PROSITE" id="PS50109">
    <property type="entry name" value="HIS_KIN"/>
    <property type="match status" value="1"/>
</dbReference>
<evidence type="ECO:0000256" key="11">
    <source>
        <dbReference type="ARBA" id="ARBA00023012"/>
    </source>
</evidence>
<comment type="subcellular location">
    <subcellularLocation>
        <location evidence="2">Membrane</location>
    </subcellularLocation>
</comment>
<dbReference type="InterPro" id="IPR036890">
    <property type="entry name" value="HATPase_C_sf"/>
</dbReference>
<gene>
    <name evidence="15" type="ORF">J15TS10_45300</name>
</gene>
<evidence type="ECO:0000256" key="12">
    <source>
        <dbReference type="ARBA" id="ARBA00023136"/>
    </source>
</evidence>
<dbReference type="InterPro" id="IPR036097">
    <property type="entry name" value="HisK_dim/P_sf"/>
</dbReference>
<dbReference type="SUPFAM" id="SSF47384">
    <property type="entry name" value="Homodimeric domain of signal transducing histidine kinase"/>
    <property type="match status" value="1"/>
</dbReference>
<keyword evidence="11" id="KW-0902">Two-component regulatory system</keyword>
<evidence type="ECO:0000256" key="7">
    <source>
        <dbReference type="ARBA" id="ARBA00022741"/>
    </source>
</evidence>
<feature type="domain" description="Histidine kinase" evidence="14">
    <location>
        <begin position="242"/>
        <end position="461"/>
    </location>
</feature>
<evidence type="ECO:0000256" key="9">
    <source>
        <dbReference type="ARBA" id="ARBA00022840"/>
    </source>
</evidence>
<dbReference type="Pfam" id="PF02518">
    <property type="entry name" value="HATPase_c"/>
    <property type="match status" value="1"/>
</dbReference>
<evidence type="ECO:0000256" key="6">
    <source>
        <dbReference type="ARBA" id="ARBA00022692"/>
    </source>
</evidence>
<dbReference type="InterPro" id="IPR003594">
    <property type="entry name" value="HATPase_dom"/>
</dbReference>
<dbReference type="Gene3D" id="3.30.565.10">
    <property type="entry name" value="Histidine kinase-like ATPase, C-terminal domain"/>
    <property type="match status" value="1"/>
</dbReference>
<name>A0ABQ4MXU3_9BACL</name>
<feature type="transmembrane region" description="Helical" evidence="13">
    <location>
        <begin position="158"/>
        <end position="181"/>
    </location>
</feature>
<evidence type="ECO:0000259" key="14">
    <source>
        <dbReference type="PROSITE" id="PS50109"/>
    </source>
</evidence>
<dbReference type="InterPro" id="IPR005467">
    <property type="entry name" value="His_kinase_dom"/>
</dbReference>
<keyword evidence="10 13" id="KW-1133">Transmembrane helix</keyword>
<dbReference type="Gene3D" id="1.10.287.130">
    <property type="match status" value="1"/>
</dbReference>
<dbReference type="RefSeq" id="WP_213594446.1">
    <property type="nucleotide sequence ID" value="NZ_BOSM01000011.1"/>
</dbReference>
<keyword evidence="5" id="KW-0808">Transferase</keyword>
<dbReference type="InterPro" id="IPR003661">
    <property type="entry name" value="HisK_dim/P_dom"/>
</dbReference>
<protein>
    <recommendedName>
        <fullName evidence="3">histidine kinase</fullName>
        <ecNumber evidence="3">2.7.13.3</ecNumber>
    </recommendedName>
</protein>
<evidence type="ECO:0000313" key="15">
    <source>
        <dbReference type="EMBL" id="GIP60716.1"/>
    </source>
</evidence>
<dbReference type="InterPro" id="IPR050428">
    <property type="entry name" value="TCS_sensor_his_kinase"/>
</dbReference>
<dbReference type="InterPro" id="IPR004358">
    <property type="entry name" value="Sig_transdc_His_kin-like_C"/>
</dbReference>
<sequence length="461" mass="51243">MGSAMRILKRFIGATMLISVFLLIINFVLLGVWGFTGINKGQSPMTVVQNVAAGLQRTNNTYSLASASADLLEKNLAWAILINDTGEVEWKHQAPDELPSVYSLTDIAKLSRSYLLDYPVFIWEHEAGIVVVGYPKESLAKYQHILPTDWVSSLPLKLTALFIINIVLVLLLSVLIGSRLIRSIHPLTKGIQALAKGNEVYVEPKGILTELARSVNGASALLQQRNDSLKSRDEARSNWIAGISHDIRTPLSMVLGYSSELEENGDIPPKQRQQAGIIRQQAELLRSLVRDLNLVSMLEYEMQPLNKKTIHLSVLARQIASEFLNNGLDERFELEISLDDKEDAQIYGDERLLTRAMSNLIHNCIRHNPDGCRIRLNTSSNKRQQSCSFIVADNGKGVPQHELADLLELPYSSKRKHPRQNGHGLGLPMVARIARAHQGQLILTSDVGAGFQAELMLPSRS</sequence>